<evidence type="ECO:0000256" key="1">
    <source>
        <dbReference type="ARBA" id="ARBA00005350"/>
    </source>
</evidence>
<keyword evidence="2" id="KW-0106">Calcium</keyword>
<reference evidence="3" key="1">
    <citation type="submission" date="2025-08" db="UniProtKB">
        <authorList>
            <consortium name="Ensembl"/>
        </authorList>
    </citation>
    <scope>IDENTIFICATION</scope>
</reference>
<dbReference type="Proteomes" id="UP000694414">
    <property type="component" value="Unplaced"/>
</dbReference>
<accession>A0A8C8YX73</accession>
<dbReference type="GO" id="GO:0005886">
    <property type="term" value="C:plasma membrane"/>
    <property type="evidence" value="ECO:0007669"/>
    <property type="project" value="TreeGrafter"/>
</dbReference>
<protein>
    <recommendedName>
        <fullName evidence="2">Phospholipid scramblase</fullName>
    </recommendedName>
</protein>
<keyword evidence="2" id="KW-0449">Lipoprotein</keyword>
<dbReference type="Ensembl" id="ENSPSMT00000007949.1">
    <property type="protein sequence ID" value="ENSPSMP00000006729.1"/>
    <property type="gene ID" value="ENSPSMG00000005055.1"/>
</dbReference>
<comment type="similarity">
    <text evidence="1 2">Belongs to the phospholipid scramblase family.</text>
</comment>
<comment type="cofactor">
    <cofactor evidence="2">
        <name>Ca(2+)</name>
        <dbReference type="ChEBI" id="CHEBI:29108"/>
    </cofactor>
</comment>
<comment type="function">
    <text evidence="2">May mediate accelerated ATP-independent bidirectional transbilayer migration of phospholipids upon binding calcium ions that results in a loss of phospholipid asymmetry in the plasma membrane.</text>
</comment>
<evidence type="ECO:0000313" key="4">
    <source>
        <dbReference type="Proteomes" id="UP000694414"/>
    </source>
</evidence>
<evidence type="ECO:0000256" key="2">
    <source>
        <dbReference type="RuleBase" id="RU363116"/>
    </source>
</evidence>
<dbReference type="GeneTree" id="ENSGT00940000164931"/>
<reference evidence="3" key="2">
    <citation type="submission" date="2025-09" db="UniProtKB">
        <authorList>
            <consortium name="Ensembl"/>
        </authorList>
    </citation>
    <scope>IDENTIFICATION</scope>
</reference>
<dbReference type="PANTHER" id="PTHR23248">
    <property type="entry name" value="PHOSPHOLIPID SCRAMBLASE-RELATED"/>
    <property type="match status" value="1"/>
</dbReference>
<sequence length="323" mass="36779">MEFIIPTEAEWKCLENLQPGHAKNEKYMLRRANQGCGQAMVLLKRLAQIEGNQVLFIKMIGESPPGISEFSGLPLPSQAQSFKKVEWFWGMGPRYLIQVHYPGPIWVSAPHIPVQPPSAISGIAQLGPSVTHTVTPEGTNGNKTYEIMNNQGQRIYFAEERNNWFLQCLCGSSRPFTITIYDNVGRDVIALHKDLRCSCCWRIEAPPGKIIGYVYQYFHPFFPKFKIKNENKEDIMKIRGPCVFLCHLTDLNFNLLSMDEERVIGKISKHYPGFVRRLLSNGVKFGIQFPYDLDVKMKALILGASFLIFQQISGNQYHSDFGV</sequence>
<dbReference type="GO" id="GO:0017128">
    <property type="term" value="F:phospholipid scramblase activity"/>
    <property type="evidence" value="ECO:0007669"/>
    <property type="project" value="InterPro"/>
</dbReference>
<organism evidence="3 4">
    <name type="scientific">Prolemur simus</name>
    <name type="common">Greater bamboo lemur</name>
    <name type="synonym">Hapalemur simus</name>
    <dbReference type="NCBI Taxonomy" id="1328070"/>
    <lineage>
        <taxon>Eukaryota</taxon>
        <taxon>Metazoa</taxon>
        <taxon>Chordata</taxon>
        <taxon>Craniata</taxon>
        <taxon>Vertebrata</taxon>
        <taxon>Euteleostomi</taxon>
        <taxon>Mammalia</taxon>
        <taxon>Eutheria</taxon>
        <taxon>Euarchontoglires</taxon>
        <taxon>Primates</taxon>
        <taxon>Strepsirrhini</taxon>
        <taxon>Lemuriformes</taxon>
        <taxon>Lemuridae</taxon>
        <taxon>Prolemur</taxon>
    </lineage>
</organism>
<dbReference type="InterPro" id="IPR005552">
    <property type="entry name" value="Scramblase"/>
</dbReference>
<dbReference type="Pfam" id="PF03803">
    <property type="entry name" value="Scramblase"/>
    <property type="match status" value="1"/>
</dbReference>
<name>A0A8C8YX73_PROSS</name>
<keyword evidence="4" id="KW-1185">Reference proteome</keyword>
<dbReference type="AlphaFoldDB" id="A0A8C8YX73"/>
<proteinExistence type="inferred from homology"/>
<dbReference type="PANTHER" id="PTHR23248:SF31">
    <property type="entry name" value="PHOSPHOLIPID SCRAMBLASE"/>
    <property type="match status" value="1"/>
</dbReference>
<keyword evidence="2" id="KW-0564">Palmitate</keyword>
<evidence type="ECO:0000313" key="3">
    <source>
        <dbReference type="Ensembl" id="ENSPSMP00000006729.1"/>
    </source>
</evidence>